<dbReference type="OrthoDB" id="6494660at2759"/>
<dbReference type="AlphaFoldDB" id="A0A9J6FYB8"/>
<dbReference type="Proteomes" id="UP000821853">
    <property type="component" value="Chromosome 2"/>
</dbReference>
<sequence length="150" mass="16732">MSGLLIKLKTPEARQRLVDAGGLKVKGRYCAVMDPIQQEVAIKLHWVPFHVPDASIRRVFTEFGEVKDVRQDAWGAAGFETVESTTSLVRMTLREDLTTEDLPHLFKFYGGSVLVVVRLSVCGASVEDTFEKSAEGSRSVRFLVTCWTNV</sequence>
<dbReference type="EMBL" id="JABSTR010000004">
    <property type="protein sequence ID" value="KAH9367329.1"/>
    <property type="molecule type" value="Genomic_DNA"/>
</dbReference>
<keyword evidence="2" id="KW-1185">Reference proteome</keyword>
<name>A0A9J6FYB8_HAELO</name>
<protein>
    <submittedName>
        <fullName evidence="1">Uncharacterized protein</fullName>
    </submittedName>
</protein>
<accession>A0A9J6FYB8</accession>
<dbReference type="OMA" id="GRYCAVM"/>
<reference evidence="1 2" key="1">
    <citation type="journal article" date="2020" name="Cell">
        <title>Large-Scale Comparative Analyses of Tick Genomes Elucidate Their Genetic Diversity and Vector Capacities.</title>
        <authorList>
            <consortium name="Tick Genome and Microbiome Consortium (TIGMIC)"/>
            <person name="Jia N."/>
            <person name="Wang J."/>
            <person name="Shi W."/>
            <person name="Du L."/>
            <person name="Sun Y."/>
            <person name="Zhan W."/>
            <person name="Jiang J.F."/>
            <person name="Wang Q."/>
            <person name="Zhang B."/>
            <person name="Ji P."/>
            <person name="Bell-Sakyi L."/>
            <person name="Cui X.M."/>
            <person name="Yuan T.T."/>
            <person name="Jiang B.G."/>
            <person name="Yang W.F."/>
            <person name="Lam T.T."/>
            <person name="Chang Q.C."/>
            <person name="Ding S.J."/>
            <person name="Wang X.J."/>
            <person name="Zhu J.G."/>
            <person name="Ruan X.D."/>
            <person name="Zhao L."/>
            <person name="Wei J.T."/>
            <person name="Ye R.Z."/>
            <person name="Que T.C."/>
            <person name="Du C.H."/>
            <person name="Zhou Y.H."/>
            <person name="Cheng J.X."/>
            <person name="Dai P.F."/>
            <person name="Guo W.B."/>
            <person name="Han X.H."/>
            <person name="Huang E.J."/>
            <person name="Li L.F."/>
            <person name="Wei W."/>
            <person name="Gao Y.C."/>
            <person name="Liu J.Z."/>
            <person name="Shao H.Z."/>
            <person name="Wang X."/>
            <person name="Wang C.C."/>
            <person name="Yang T.C."/>
            <person name="Huo Q.B."/>
            <person name="Li W."/>
            <person name="Chen H.Y."/>
            <person name="Chen S.E."/>
            <person name="Zhou L.G."/>
            <person name="Ni X.B."/>
            <person name="Tian J.H."/>
            <person name="Sheng Y."/>
            <person name="Liu T."/>
            <person name="Pan Y.S."/>
            <person name="Xia L.Y."/>
            <person name="Li J."/>
            <person name="Zhao F."/>
            <person name="Cao W.C."/>
        </authorList>
    </citation>
    <scope>NUCLEOTIDE SEQUENCE [LARGE SCALE GENOMIC DNA]</scope>
    <source>
        <strain evidence="1">HaeL-2018</strain>
    </source>
</reference>
<evidence type="ECO:0000313" key="1">
    <source>
        <dbReference type="EMBL" id="KAH9367329.1"/>
    </source>
</evidence>
<evidence type="ECO:0000313" key="2">
    <source>
        <dbReference type="Proteomes" id="UP000821853"/>
    </source>
</evidence>
<comment type="caution">
    <text evidence="1">The sequence shown here is derived from an EMBL/GenBank/DDBJ whole genome shotgun (WGS) entry which is preliminary data.</text>
</comment>
<dbReference type="VEuPathDB" id="VectorBase:HLOH_053924"/>
<gene>
    <name evidence="1" type="ORF">HPB48_019159</name>
</gene>
<organism evidence="1 2">
    <name type="scientific">Haemaphysalis longicornis</name>
    <name type="common">Bush tick</name>
    <dbReference type="NCBI Taxonomy" id="44386"/>
    <lineage>
        <taxon>Eukaryota</taxon>
        <taxon>Metazoa</taxon>
        <taxon>Ecdysozoa</taxon>
        <taxon>Arthropoda</taxon>
        <taxon>Chelicerata</taxon>
        <taxon>Arachnida</taxon>
        <taxon>Acari</taxon>
        <taxon>Parasitiformes</taxon>
        <taxon>Ixodida</taxon>
        <taxon>Ixodoidea</taxon>
        <taxon>Ixodidae</taxon>
        <taxon>Haemaphysalinae</taxon>
        <taxon>Haemaphysalis</taxon>
    </lineage>
</organism>
<proteinExistence type="predicted"/>